<dbReference type="EMBL" id="WURB01000001">
    <property type="protein sequence ID" value="MXQ10238.1"/>
    <property type="molecule type" value="Genomic_DNA"/>
</dbReference>
<evidence type="ECO:0000313" key="2">
    <source>
        <dbReference type="Proteomes" id="UP000436483"/>
    </source>
</evidence>
<sequence length="102" mass="11426">MTPLRISWCALRGPGRSMADNVKDRICETMCNEQGTEEQILDLSIKWLEERIKQSAEHEKRSELVTALRAQGIIYSTIGIRLGMSSSTVSGIAREHSRQAHG</sequence>
<dbReference type="AlphaFoldDB" id="A0A7X3MNI3"/>
<protein>
    <submittedName>
        <fullName evidence="1">Uncharacterized protein</fullName>
    </submittedName>
</protein>
<proteinExistence type="predicted"/>
<keyword evidence="2" id="KW-1185">Reference proteome</keyword>
<organism evidence="1 2">
    <name type="scientific">Microvirga makkahensis</name>
    <dbReference type="NCBI Taxonomy" id="1128670"/>
    <lineage>
        <taxon>Bacteria</taxon>
        <taxon>Pseudomonadati</taxon>
        <taxon>Pseudomonadota</taxon>
        <taxon>Alphaproteobacteria</taxon>
        <taxon>Hyphomicrobiales</taxon>
        <taxon>Methylobacteriaceae</taxon>
        <taxon>Microvirga</taxon>
    </lineage>
</organism>
<dbReference type="Proteomes" id="UP000436483">
    <property type="component" value="Unassembled WGS sequence"/>
</dbReference>
<reference evidence="1 2" key="1">
    <citation type="submission" date="2019-12" db="EMBL/GenBank/DDBJ databases">
        <authorList>
            <person name="Yuan C.-G."/>
        </authorList>
    </citation>
    <scope>NUCLEOTIDE SEQUENCE [LARGE SCALE GENOMIC DNA]</scope>
    <source>
        <strain evidence="1 2">KCTC 23863</strain>
    </source>
</reference>
<name>A0A7X3MNI3_9HYPH</name>
<dbReference type="RefSeq" id="WP_160882833.1">
    <property type="nucleotide sequence ID" value="NZ_WURB01000001.1"/>
</dbReference>
<reference evidence="1 2" key="2">
    <citation type="submission" date="2020-01" db="EMBL/GenBank/DDBJ databases">
        <title>Microvirga sp. nov., an arsenate reduction bacterium isolated from Tibet hotspring sediments.</title>
        <authorList>
            <person name="Xian W.-D."/>
            <person name="Li W.-J."/>
        </authorList>
    </citation>
    <scope>NUCLEOTIDE SEQUENCE [LARGE SCALE GENOMIC DNA]</scope>
    <source>
        <strain evidence="1 2">KCTC 23863</strain>
    </source>
</reference>
<evidence type="ECO:0000313" key="1">
    <source>
        <dbReference type="EMBL" id="MXQ10238.1"/>
    </source>
</evidence>
<accession>A0A7X3MNI3</accession>
<comment type="caution">
    <text evidence="1">The sequence shown here is derived from an EMBL/GenBank/DDBJ whole genome shotgun (WGS) entry which is preliminary data.</text>
</comment>
<gene>
    <name evidence="1" type="ORF">GR328_01945</name>
</gene>